<evidence type="ECO:0000256" key="6">
    <source>
        <dbReference type="ARBA" id="ARBA00023273"/>
    </source>
</evidence>
<sequence>MSKTVWLLNLGRRALNQMVGILTECGEGEDTPIHLLGHCIAFGRLRHKVFGTGELQGEEMDSLPWTTILTFIRASGRLEEGNRKNVDSEIEAKFIQDRIQFVEKNLGELCNVFAQYCRKTARVRDKGDELAKVILNYAEAENINKSSAMGLENFAESLSTISDYGEMRVQSLDSKVISEFARYEDICKHVKDDVKNIYTAREREINRKRQLDRIKERNPRNRQQIAKSDLVRATAEVSKTIHSLEEKTNNFEKQKLHDLKSILLDFITIEMGYHAKALEVLSKAFNDVQRINEESDLKEFKKSLQMPDTMLHQSPLRKSSLFRSTGSLSSLGGIFSTSHHNRKMSGIPNIKEKPHSKSEETLDSIKHSISDSDVSESQEEEDDISSNINSSPLVRRKLTN</sequence>
<reference evidence="9 10" key="1">
    <citation type="journal article" date="2023" name="Insect Mol. Biol.">
        <title>Genome sequencing provides insights into the evolution of gene families encoding plant cell wall-degrading enzymes in longhorned beetles.</title>
        <authorList>
            <person name="Shin N.R."/>
            <person name="Okamura Y."/>
            <person name="Kirsch R."/>
            <person name="Pauchet Y."/>
        </authorList>
    </citation>
    <scope>NUCLEOTIDE SEQUENCE [LARGE SCALE GENOMIC DNA]</scope>
    <source>
        <strain evidence="9">EAD_L_NR</strain>
    </source>
</reference>
<dbReference type="InterPro" id="IPR035590">
    <property type="entry name" value="BAR_CBAR1/2"/>
</dbReference>
<keyword evidence="10" id="KW-1185">Reference proteome</keyword>
<dbReference type="GO" id="GO:0035869">
    <property type="term" value="C:ciliary transition zone"/>
    <property type="evidence" value="ECO:0007669"/>
    <property type="project" value="TreeGrafter"/>
</dbReference>
<keyword evidence="4" id="KW-0970">Cilium biogenesis/degradation</keyword>
<evidence type="ECO:0000256" key="7">
    <source>
        <dbReference type="ARBA" id="ARBA00029449"/>
    </source>
</evidence>
<dbReference type="GO" id="GO:0036064">
    <property type="term" value="C:ciliary basal body"/>
    <property type="evidence" value="ECO:0007669"/>
    <property type="project" value="TreeGrafter"/>
</dbReference>
<dbReference type="Gene3D" id="1.20.1270.60">
    <property type="entry name" value="Arfaptin homology (AH) domain/BAR domain"/>
    <property type="match status" value="1"/>
</dbReference>
<dbReference type="EMBL" id="JANEYG010000027">
    <property type="protein sequence ID" value="KAJ8918236.1"/>
    <property type="molecule type" value="Genomic_DNA"/>
</dbReference>
<keyword evidence="6" id="KW-0966">Cell projection</keyword>
<comment type="similarity">
    <text evidence="7">Belongs to the CIBAR family.</text>
</comment>
<evidence type="ECO:0000313" key="9">
    <source>
        <dbReference type="EMBL" id="KAJ8918236.1"/>
    </source>
</evidence>
<dbReference type="CDD" id="cd07598">
    <property type="entry name" value="BAR_FAM92"/>
    <property type="match status" value="1"/>
</dbReference>
<protein>
    <submittedName>
        <fullName evidence="9">Uncharacterized protein</fullName>
    </submittedName>
</protein>
<evidence type="ECO:0000256" key="8">
    <source>
        <dbReference type="SAM" id="MobiDB-lite"/>
    </source>
</evidence>
<dbReference type="PANTHER" id="PTHR21223">
    <property type="entry name" value="CBY1-INTERACTING BAR DOMAIN-CONTAINING PROTEIN HOMOLOG"/>
    <property type="match status" value="1"/>
</dbReference>
<feature type="region of interest" description="Disordered" evidence="8">
    <location>
        <begin position="333"/>
        <end position="400"/>
    </location>
</feature>
<proteinExistence type="inferred from homology"/>
<dbReference type="InterPro" id="IPR027267">
    <property type="entry name" value="AH/BAR_dom_sf"/>
</dbReference>
<dbReference type="AlphaFoldDB" id="A0AAV8VX72"/>
<gene>
    <name evidence="9" type="ORF">NQ315_014106</name>
</gene>
<name>A0AAV8VX72_9CUCU</name>
<feature type="compositionally biased region" description="Basic and acidic residues" evidence="8">
    <location>
        <begin position="350"/>
        <end position="370"/>
    </location>
</feature>
<comment type="subcellular location">
    <subcellularLocation>
        <location evidence="1">Cell projection</location>
        <location evidence="1">Cilium</location>
    </subcellularLocation>
    <subcellularLocation>
        <location evidence="2">Cytoplasm</location>
        <location evidence="2">Cytoskeleton</location>
    </subcellularLocation>
</comment>
<keyword evidence="3" id="KW-0963">Cytoplasm</keyword>
<comment type="caution">
    <text evidence="9">The sequence shown here is derived from an EMBL/GenBank/DDBJ whole genome shotgun (WGS) entry which is preliminary data.</text>
</comment>
<organism evidence="9 10">
    <name type="scientific">Exocentrus adspersus</name>
    <dbReference type="NCBI Taxonomy" id="1586481"/>
    <lineage>
        <taxon>Eukaryota</taxon>
        <taxon>Metazoa</taxon>
        <taxon>Ecdysozoa</taxon>
        <taxon>Arthropoda</taxon>
        <taxon>Hexapoda</taxon>
        <taxon>Insecta</taxon>
        <taxon>Pterygota</taxon>
        <taxon>Neoptera</taxon>
        <taxon>Endopterygota</taxon>
        <taxon>Coleoptera</taxon>
        <taxon>Polyphaga</taxon>
        <taxon>Cucujiformia</taxon>
        <taxon>Chrysomeloidea</taxon>
        <taxon>Cerambycidae</taxon>
        <taxon>Lamiinae</taxon>
        <taxon>Acanthocinini</taxon>
        <taxon>Exocentrus</taxon>
    </lineage>
</organism>
<evidence type="ECO:0000256" key="4">
    <source>
        <dbReference type="ARBA" id="ARBA00022794"/>
    </source>
</evidence>
<dbReference type="InterPro" id="IPR009602">
    <property type="entry name" value="CBAR/FAM92"/>
</dbReference>
<dbReference type="Pfam" id="PF06730">
    <property type="entry name" value="FAM92"/>
    <property type="match status" value="1"/>
</dbReference>
<dbReference type="SUPFAM" id="SSF103657">
    <property type="entry name" value="BAR/IMD domain-like"/>
    <property type="match status" value="1"/>
</dbReference>
<accession>A0AAV8VX72</accession>
<evidence type="ECO:0000256" key="2">
    <source>
        <dbReference type="ARBA" id="ARBA00004245"/>
    </source>
</evidence>
<dbReference type="PANTHER" id="PTHR21223:SF2">
    <property type="entry name" value="CBY1-INTERACTING BAR DOMAIN-CONTAINING PROTEIN HOMOLOG"/>
    <property type="match status" value="1"/>
</dbReference>
<evidence type="ECO:0000256" key="3">
    <source>
        <dbReference type="ARBA" id="ARBA00022490"/>
    </source>
</evidence>
<dbReference type="GO" id="GO:0060271">
    <property type="term" value="P:cilium assembly"/>
    <property type="evidence" value="ECO:0007669"/>
    <property type="project" value="InterPro"/>
</dbReference>
<keyword evidence="5" id="KW-0206">Cytoskeleton</keyword>
<dbReference type="Proteomes" id="UP001159042">
    <property type="component" value="Unassembled WGS sequence"/>
</dbReference>
<evidence type="ECO:0000256" key="5">
    <source>
        <dbReference type="ARBA" id="ARBA00023212"/>
    </source>
</evidence>
<evidence type="ECO:0000256" key="1">
    <source>
        <dbReference type="ARBA" id="ARBA00004138"/>
    </source>
</evidence>
<evidence type="ECO:0000313" key="10">
    <source>
        <dbReference type="Proteomes" id="UP001159042"/>
    </source>
</evidence>
<feature type="compositionally biased region" description="Acidic residues" evidence="8">
    <location>
        <begin position="373"/>
        <end position="384"/>
    </location>
</feature>